<dbReference type="Proteomes" id="UP000287247">
    <property type="component" value="Unassembled WGS sequence"/>
</dbReference>
<evidence type="ECO:0000256" key="4">
    <source>
        <dbReference type="SAM" id="Coils"/>
    </source>
</evidence>
<dbReference type="InterPro" id="IPR006224">
    <property type="entry name" value="PsdUridine_synth_RluA-like_CS"/>
</dbReference>
<comment type="caution">
    <text evidence="6">The sequence shown here is derived from an EMBL/GenBank/DDBJ whole genome shotgun (WGS) entry which is preliminary data.</text>
</comment>
<evidence type="ECO:0000259" key="5">
    <source>
        <dbReference type="Pfam" id="PF00849"/>
    </source>
</evidence>
<sequence length="539" mass="61619">MKEDQMIPDSPPSYWYEGRCPQQSIMLRLPRTAMVEAIANGLMTDLSRDPRYSSEGKMYGVLLIETLAKKLGVIKAFSGLLNGNSQVKGWVPPIPGRDQVILPEIYTLTQLENIKQKIIYLQSLEVWQSYDKLTQEWQTNFAHLAVVHLQRKQQRQQQREILCKTLTGDSLAIAIEQLNVASRHDKREKKQLKQQRDQILKPLKEVIELAQQEITQLKQQRQELSRKLQSQMNAVYTLTNFAGNSTSLQQLKTKGLPTGTGDCCAPKLLHYAAINQLKPLAMAEFWWGPVKGDKVPGEFYGACESRCQPLMGFLLSGLSSIPLVNNSKLQDLSIIYEDQYLIAVNKPTGLLSVPGRYRDRQDSVLSRLQNLLPDGINLRAIHRLDQDTSGIILLARNLDIYRQLSQQFEQRQVKKVYEAILEDLLLIDQGIIELPLWGDPSDRPYQKVNFAQGKPSITQFRVISREGNYTRIELIPLTGRTHQLRVHCSDKKGLGIPILGDRLYGNLTDTNRLYLQAKELYFYHPQLGKSINLRVEEEF</sequence>
<comment type="catalytic activity">
    <reaction evidence="1">
        <text>a uridine in RNA = a pseudouridine in RNA</text>
        <dbReference type="Rhea" id="RHEA:48348"/>
        <dbReference type="Rhea" id="RHEA-COMP:12068"/>
        <dbReference type="Rhea" id="RHEA-COMP:12069"/>
        <dbReference type="ChEBI" id="CHEBI:65314"/>
        <dbReference type="ChEBI" id="CHEBI:65315"/>
    </reaction>
</comment>
<evidence type="ECO:0000313" key="7">
    <source>
        <dbReference type="Proteomes" id="UP000287247"/>
    </source>
</evidence>
<dbReference type="GO" id="GO:0009982">
    <property type="term" value="F:pseudouridine synthase activity"/>
    <property type="evidence" value="ECO:0007669"/>
    <property type="project" value="InterPro"/>
</dbReference>
<feature type="domain" description="Pseudouridine synthase RsuA/RluA-like" evidence="5">
    <location>
        <begin position="340"/>
        <end position="489"/>
    </location>
</feature>
<accession>A0A401IGA1</accession>
<dbReference type="CDD" id="cd02869">
    <property type="entry name" value="PseudoU_synth_RluA_like"/>
    <property type="match status" value="1"/>
</dbReference>
<name>A0A401IGA1_APHSA</name>
<evidence type="ECO:0000256" key="3">
    <source>
        <dbReference type="ARBA" id="ARBA00033164"/>
    </source>
</evidence>
<evidence type="ECO:0000256" key="1">
    <source>
        <dbReference type="ARBA" id="ARBA00000073"/>
    </source>
</evidence>
<dbReference type="InterPro" id="IPR050188">
    <property type="entry name" value="RluA_PseudoU_synthase"/>
</dbReference>
<dbReference type="PANTHER" id="PTHR21600:SF89">
    <property type="entry name" value="RIBOSOMAL LARGE SUBUNIT PSEUDOURIDINE SYNTHASE A"/>
    <property type="match status" value="1"/>
</dbReference>
<dbReference type="Pfam" id="PF00849">
    <property type="entry name" value="PseudoU_synth_2"/>
    <property type="match status" value="1"/>
</dbReference>
<dbReference type="SUPFAM" id="SSF55120">
    <property type="entry name" value="Pseudouridine synthase"/>
    <property type="match status" value="1"/>
</dbReference>
<dbReference type="InterPro" id="IPR006145">
    <property type="entry name" value="PsdUridine_synth_RsuA/RluA"/>
</dbReference>
<keyword evidence="7" id="KW-1185">Reference proteome</keyword>
<proteinExistence type="predicted"/>
<keyword evidence="4" id="KW-0175">Coiled coil</keyword>
<dbReference type="GO" id="GO:0140098">
    <property type="term" value="F:catalytic activity, acting on RNA"/>
    <property type="evidence" value="ECO:0007669"/>
    <property type="project" value="UniProtKB-ARBA"/>
</dbReference>
<feature type="coiled-coil region" evidence="4">
    <location>
        <begin position="175"/>
        <end position="234"/>
    </location>
</feature>
<dbReference type="GO" id="GO:0003723">
    <property type="term" value="F:RNA binding"/>
    <property type="evidence" value="ECO:0007669"/>
    <property type="project" value="InterPro"/>
</dbReference>
<dbReference type="EMBL" id="BDQK01000007">
    <property type="protein sequence ID" value="GBF80313.1"/>
    <property type="molecule type" value="Genomic_DNA"/>
</dbReference>
<dbReference type="Gene3D" id="3.30.2350.10">
    <property type="entry name" value="Pseudouridine synthase"/>
    <property type="match status" value="1"/>
</dbReference>
<organism evidence="6 7">
    <name type="scientific">Aphanothece sacrum FPU1</name>
    <dbReference type="NCBI Taxonomy" id="1920663"/>
    <lineage>
        <taxon>Bacteria</taxon>
        <taxon>Bacillati</taxon>
        <taxon>Cyanobacteriota</taxon>
        <taxon>Cyanophyceae</taxon>
        <taxon>Oscillatoriophycideae</taxon>
        <taxon>Chroococcales</taxon>
        <taxon>Aphanothecaceae</taxon>
        <taxon>Aphanothece</taxon>
    </lineage>
</organism>
<dbReference type="PANTHER" id="PTHR21600">
    <property type="entry name" value="MITOCHONDRIAL RNA PSEUDOURIDINE SYNTHASE"/>
    <property type="match status" value="1"/>
</dbReference>
<dbReference type="InterPro" id="IPR020103">
    <property type="entry name" value="PsdUridine_synth_cat_dom_sf"/>
</dbReference>
<dbReference type="PROSITE" id="PS01129">
    <property type="entry name" value="PSI_RLU"/>
    <property type="match status" value="1"/>
</dbReference>
<protein>
    <recommendedName>
        <fullName evidence="2">RNA pseudouridylate synthase</fullName>
    </recommendedName>
    <alternativeName>
        <fullName evidence="3">RNA-uridine isomerase</fullName>
    </alternativeName>
</protein>
<evidence type="ECO:0000256" key="2">
    <source>
        <dbReference type="ARBA" id="ARBA00031870"/>
    </source>
</evidence>
<dbReference type="AlphaFoldDB" id="A0A401IGA1"/>
<gene>
    <name evidence="6" type="ORF">AsFPU1_1714</name>
</gene>
<reference evidence="7" key="1">
    <citation type="submission" date="2017-05" db="EMBL/GenBank/DDBJ databases">
        <title>Physiological properties and genetic analysis related to exopolysaccharide production of fresh-water unicellular cyanobacterium Aphanothece sacrum, Suizenji Nori, that has been cultured as a food source in Japan.</title>
        <authorList>
            <person name="Kanesaki Y."/>
            <person name="Yoshikawa S."/>
            <person name="Ohki K."/>
        </authorList>
    </citation>
    <scope>NUCLEOTIDE SEQUENCE [LARGE SCALE GENOMIC DNA]</scope>
    <source>
        <strain evidence="7">FPU1</strain>
    </source>
</reference>
<evidence type="ECO:0000313" key="6">
    <source>
        <dbReference type="EMBL" id="GBF80313.1"/>
    </source>
</evidence>
<dbReference type="GO" id="GO:0000455">
    <property type="term" value="P:enzyme-directed rRNA pseudouridine synthesis"/>
    <property type="evidence" value="ECO:0007669"/>
    <property type="project" value="TreeGrafter"/>
</dbReference>